<evidence type="ECO:0000313" key="1">
    <source>
        <dbReference type="EMBL" id="KFA88441.1"/>
    </source>
</evidence>
<dbReference type="EMBL" id="JPMI01000291">
    <property type="protein sequence ID" value="KFA88441.1"/>
    <property type="molecule type" value="Genomic_DNA"/>
</dbReference>
<sequence>MPAAGAPGPGFCEFGTIVPVYDGKCIVSYRCETQTADIAPGTCPELVPPGPGFCEFGTIVPVYDSNKCIVSYRCI</sequence>
<protein>
    <submittedName>
        <fullName evidence="1">Uncharacterized protein</fullName>
    </submittedName>
</protein>
<reference evidence="1 2" key="1">
    <citation type="submission" date="2014-07" db="EMBL/GenBank/DDBJ databases">
        <title>Draft Genome Sequence of Gephyronic Acid Producer, Cystobacter violaceus Strain Cb vi76.</title>
        <authorList>
            <person name="Stevens D.C."/>
            <person name="Young J."/>
            <person name="Carmichael R."/>
            <person name="Tan J."/>
            <person name="Taylor R.E."/>
        </authorList>
    </citation>
    <scope>NUCLEOTIDE SEQUENCE [LARGE SCALE GENOMIC DNA]</scope>
    <source>
        <strain evidence="1 2">Cb vi76</strain>
    </source>
</reference>
<name>A0A084SJ06_9BACT</name>
<dbReference type="AlphaFoldDB" id="A0A084SJ06"/>
<dbReference type="Proteomes" id="UP000028547">
    <property type="component" value="Unassembled WGS sequence"/>
</dbReference>
<comment type="caution">
    <text evidence="1">The sequence shown here is derived from an EMBL/GenBank/DDBJ whole genome shotgun (WGS) entry which is preliminary data.</text>
</comment>
<proteinExistence type="predicted"/>
<evidence type="ECO:0000313" key="2">
    <source>
        <dbReference type="Proteomes" id="UP000028547"/>
    </source>
</evidence>
<gene>
    <name evidence="1" type="ORF">Q664_41200</name>
</gene>
<dbReference type="RefSeq" id="WP_043408654.1">
    <property type="nucleotide sequence ID" value="NZ_JPMI01000291.1"/>
</dbReference>
<accession>A0A084SJ06</accession>
<organism evidence="1 2">
    <name type="scientific">Archangium violaceum Cb vi76</name>
    <dbReference type="NCBI Taxonomy" id="1406225"/>
    <lineage>
        <taxon>Bacteria</taxon>
        <taxon>Pseudomonadati</taxon>
        <taxon>Myxococcota</taxon>
        <taxon>Myxococcia</taxon>
        <taxon>Myxococcales</taxon>
        <taxon>Cystobacterineae</taxon>
        <taxon>Archangiaceae</taxon>
        <taxon>Archangium</taxon>
    </lineage>
</organism>